<protein>
    <submittedName>
        <fullName evidence="1">Uncharacterized protein</fullName>
    </submittedName>
</protein>
<evidence type="ECO:0000313" key="3">
    <source>
        <dbReference type="Proteomes" id="UP001152797"/>
    </source>
</evidence>
<dbReference type="EMBL" id="CAMXCT020004024">
    <property type="protein sequence ID" value="CAL1160752.1"/>
    <property type="molecule type" value="Genomic_DNA"/>
</dbReference>
<evidence type="ECO:0000313" key="2">
    <source>
        <dbReference type="EMBL" id="CAL4794689.1"/>
    </source>
</evidence>
<dbReference type="EMBL" id="CAMXCT010004024">
    <property type="protein sequence ID" value="CAI4007377.1"/>
    <property type="molecule type" value="Genomic_DNA"/>
</dbReference>
<reference evidence="2 3" key="2">
    <citation type="submission" date="2024-05" db="EMBL/GenBank/DDBJ databases">
        <authorList>
            <person name="Chen Y."/>
            <person name="Shah S."/>
            <person name="Dougan E. K."/>
            <person name="Thang M."/>
            <person name="Chan C."/>
        </authorList>
    </citation>
    <scope>NUCLEOTIDE SEQUENCE [LARGE SCALE GENOMIC DNA]</scope>
</reference>
<gene>
    <name evidence="1" type="ORF">C1SCF055_LOCUS32938</name>
</gene>
<sequence length="137" mass="15540">MLPFLDSVATSRAGMLLSMLPPPTKPDLFLEEDIPASEAMTSVVSAKEKEVITVKSDSILVAGDFELTLKSPRNSFYEDFTRSTRSTCDCGHPMKPDRSTHDDYVRELEARLQAVHRAPRKLSRAVKWRRHLDFCED</sequence>
<name>A0A9P1GE42_9DINO</name>
<keyword evidence="3" id="KW-1185">Reference proteome</keyword>
<dbReference type="Proteomes" id="UP001152797">
    <property type="component" value="Unassembled WGS sequence"/>
</dbReference>
<reference evidence="1" key="1">
    <citation type="submission" date="2022-10" db="EMBL/GenBank/DDBJ databases">
        <authorList>
            <person name="Chen Y."/>
            <person name="Dougan E. K."/>
            <person name="Chan C."/>
            <person name="Rhodes N."/>
            <person name="Thang M."/>
        </authorList>
    </citation>
    <scope>NUCLEOTIDE SEQUENCE</scope>
</reference>
<comment type="caution">
    <text evidence="1">The sequence shown here is derived from an EMBL/GenBank/DDBJ whole genome shotgun (WGS) entry which is preliminary data.</text>
</comment>
<evidence type="ECO:0000313" key="1">
    <source>
        <dbReference type="EMBL" id="CAI4007377.1"/>
    </source>
</evidence>
<accession>A0A9P1GE42</accession>
<dbReference type="AlphaFoldDB" id="A0A9P1GE42"/>
<proteinExistence type="predicted"/>
<dbReference type="EMBL" id="CAMXCT030004024">
    <property type="protein sequence ID" value="CAL4794689.1"/>
    <property type="molecule type" value="Genomic_DNA"/>
</dbReference>
<organism evidence="1">
    <name type="scientific">Cladocopium goreaui</name>
    <dbReference type="NCBI Taxonomy" id="2562237"/>
    <lineage>
        <taxon>Eukaryota</taxon>
        <taxon>Sar</taxon>
        <taxon>Alveolata</taxon>
        <taxon>Dinophyceae</taxon>
        <taxon>Suessiales</taxon>
        <taxon>Symbiodiniaceae</taxon>
        <taxon>Cladocopium</taxon>
    </lineage>
</organism>